<evidence type="ECO:0000313" key="1">
    <source>
        <dbReference type="EMBL" id="GGC70573.1"/>
    </source>
</evidence>
<name>A0A916XFX6_9HYPH</name>
<reference evidence="1" key="1">
    <citation type="journal article" date="2014" name="Int. J. Syst. Evol. Microbiol.">
        <title>Complete genome sequence of Corynebacterium casei LMG S-19264T (=DSM 44701T), isolated from a smear-ripened cheese.</title>
        <authorList>
            <consortium name="US DOE Joint Genome Institute (JGI-PGF)"/>
            <person name="Walter F."/>
            <person name="Albersmeier A."/>
            <person name="Kalinowski J."/>
            <person name="Ruckert C."/>
        </authorList>
    </citation>
    <scope>NUCLEOTIDE SEQUENCE</scope>
    <source>
        <strain evidence="1">CGMCC 1.12919</strain>
    </source>
</reference>
<proteinExistence type="predicted"/>
<organism evidence="1 2">
    <name type="scientific">Chelatococcus reniformis</name>
    <dbReference type="NCBI Taxonomy" id="1494448"/>
    <lineage>
        <taxon>Bacteria</taxon>
        <taxon>Pseudomonadati</taxon>
        <taxon>Pseudomonadota</taxon>
        <taxon>Alphaproteobacteria</taxon>
        <taxon>Hyphomicrobiales</taxon>
        <taxon>Chelatococcaceae</taxon>
        <taxon>Chelatococcus</taxon>
    </lineage>
</organism>
<reference evidence="1" key="2">
    <citation type="submission" date="2020-09" db="EMBL/GenBank/DDBJ databases">
        <authorList>
            <person name="Sun Q."/>
            <person name="Zhou Y."/>
        </authorList>
    </citation>
    <scope>NUCLEOTIDE SEQUENCE</scope>
    <source>
        <strain evidence="1">CGMCC 1.12919</strain>
    </source>
</reference>
<comment type="caution">
    <text evidence="1">The sequence shown here is derived from an EMBL/GenBank/DDBJ whole genome shotgun (WGS) entry which is preliminary data.</text>
</comment>
<keyword evidence="2" id="KW-1185">Reference proteome</keyword>
<evidence type="ECO:0000313" key="2">
    <source>
        <dbReference type="Proteomes" id="UP000637002"/>
    </source>
</evidence>
<dbReference type="Proteomes" id="UP000637002">
    <property type="component" value="Unassembled WGS sequence"/>
</dbReference>
<accession>A0A916XFX6</accession>
<dbReference type="EMBL" id="BMGG01000005">
    <property type="protein sequence ID" value="GGC70573.1"/>
    <property type="molecule type" value="Genomic_DNA"/>
</dbReference>
<dbReference type="AlphaFoldDB" id="A0A916XFX6"/>
<gene>
    <name evidence="1" type="ORF">GCM10010994_31420</name>
</gene>
<protein>
    <submittedName>
        <fullName evidence="1">Uncharacterized protein</fullName>
    </submittedName>
</protein>
<sequence>MVAAERRKPRVNFLPHFLPPEADKARREPQEFLCVVCGGYAIFGDGVRLLSDRLGTWWCAEHVPVDVRSPHGARP</sequence>